<proteinExistence type="predicted"/>
<dbReference type="Proteomes" id="UP000590460">
    <property type="component" value="Unassembled WGS sequence"/>
</dbReference>
<protein>
    <submittedName>
        <fullName evidence="1">Uncharacterized protein</fullName>
    </submittedName>
</protein>
<sequence>MFKSHPLLLAFMTAFTVLIGTASAAYYFLGVSPLDTAGISRLNQNITRMKALLSASQMTNSQLTTDLNTAQATITSDQATMTQLTTNNSVLATAVATRYRLIAAIATALNIPNLAQYYTTPTAPMPFYDQNGQILDIDKISPVIANAIAALKNASATSQDWQNKYTDLQSQVTNAYRAAGGDPAIQPDVPTLVNQLVTQTINQFAAQINAMGISVAWINDGPTYHVPANPNLIFKSQNISWGTTTVNIPDASGQLGAVTLPVIWRGAANDQFIWDGFGWVIYKNGQIYTDATDDNGQAIGLSFVDLSALTTRIKMPDGTYRVILWGSTAHIFAKAFMPDLNTLPGGANLYQFAFDAQNNFIATPYNSYQNPGHYQFNAPANAKDVDPTTRSRDYYRYDYTATTTDATGKPTTLHKSLAIPMVPLWQTIKP</sequence>
<gene>
    <name evidence="1" type="ORF">HF966_02215</name>
</gene>
<dbReference type="EMBL" id="JAAXPO010000002">
    <property type="protein sequence ID" value="NKZ18006.1"/>
    <property type="molecule type" value="Genomic_DNA"/>
</dbReference>
<organism evidence="1 2">
    <name type="scientific">Leuconostoc holzapfelii</name>
    <dbReference type="NCBI Taxonomy" id="434464"/>
    <lineage>
        <taxon>Bacteria</taxon>
        <taxon>Bacillati</taxon>
        <taxon>Bacillota</taxon>
        <taxon>Bacilli</taxon>
        <taxon>Lactobacillales</taxon>
        <taxon>Lactobacillaceae</taxon>
        <taxon>Leuconostoc</taxon>
    </lineage>
</organism>
<reference evidence="1 2" key="1">
    <citation type="submission" date="2020-04" db="EMBL/GenBank/DDBJ databases">
        <title>MicrobeNet Type strains.</title>
        <authorList>
            <person name="Nicholson A.C."/>
        </authorList>
    </citation>
    <scope>NUCLEOTIDE SEQUENCE [LARGE SCALE GENOMIC DNA]</scope>
    <source>
        <strain evidence="1 2">CCUG 54536</strain>
    </source>
</reference>
<comment type="caution">
    <text evidence="1">The sequence shown here is derived from an EMBL/GenBank/DDBJ whole genome shotgun (WGS) entry which is preliminary data.</text>
</comment>
<dbReference type="RefSeq" id="WP_168676035.1">
    <property type="nucleotide sequence ID" value="NZ_BPKV01000001.1"/>
</dbReference>
<evidence type="ECO:0000313" key="2">
    <source>
        <dbReference type="Proteomes" id="UP000590460"/>
    </source>
</evidence>
<evidence type="ECO:0000313" key="1">
    <source>
        <dbReference type="EMBL" id="NKZ18006.1"/>
    </source>
</evidence>
<accession>A0A846Z9E6</accession>
<dbReference type="AlphaFoldDB" id="A0A846Z9E6"/>
<name>A0A846Z9E6_9LACO</name>